<keyword evidence="3" id="KW-1185">Reference proteome</keyword>
<dbReference type="Ensembl" id="ENSCJAT00000117630.1">
    <property type="protein sequence ID" value="ENSCJAP00000088584.1"/>
    <property type="gene ID" value="ENSCJAG00000076613.1"/>
</dbReference>
<dbReference type="PANTHER" id="PTHR46254">
    <property type="entry name" value="PROTEIN GVQW1-RELATED"/>
    <property type="match status" value="1"/>
</dbReference>
<evidence type="ECO:0000256" key="1">
    <source>
        <dbReference type="SAM" id="MobiDB-lite"/>
    </source>
</evidence>
<dbReference type="GeneTree" id="ENSGT00940000164709"/>
<name>A0A8I3W7W9_CALJA</name>
<dbReference type="PRINTS" id="PR02045">
    <property type="entry name" value="F138DOMAIN"/>
</dbReference>
<feature type="region of interest" description="Disordered" evidence="1">
    <location>
        <begin position="136"/>
        <end position="157"/>
    </location>
</feature>
<dbReference type="Proteomes" id="UP000008225">
    <property type="component" value="Chromosome 9"/>
</dbReference>
<dbReference type="AlphaFoldDB" id="A0A8I3W7W9"/>
<accession>A0A8I3W7W9</accession>
<evidence type="ECO:0000313" key="2">
    <source>
        <dbReference type="Ensembl" id="ENSCJAP00000088584.1"/>
    </source>
</evidence>
<sequence>MPGLGSIFFNEQGRISDFEFTFLFFFEMEFHSCCPVQWPHLGSLQSPPPGVKQFSCLSFPSGWDYKCLPPRPANFVFLVEMGFHHVGQAGLKLLTSSDPLTSASQSAGIYKHEPPHPAAAHHFLCLLMHHGRKRPPATTTKLTSPIQRNRLIATEDT</sequence>
<reference evidence="2" key="3">
    <citation type="submission" date="2025-09" db="UniProtKB">
        <authorList>
            <consortium name="Ensembl"/>
        </authorList>
    </citation>
    <scope>IDENTIFICATION</scope>
</reference>
<reference evidence="2" key="2">
    <citation type="submission" date="2025-08" db="UniProtKB">
        <authorList>
            <consortium name="Ensembl"/>
        </authorList>
    </citation>
    <scope>IDENTIFICATION</scope>
</reference>
<evidence type="ECO:0000313" key="3">
    <source>
        <dbReference type="Proteomes" id="UP000008225"/>
    </source>
</evidence>
<organism evidence="2 3">
    <name type="scientific">Callithrix jacchus</name>
    <name type="common">White-tufted-ear marmoset</name>
    <name type="synonym">Simia Jacchus</name>
    <dbReference type="NCBI Taxonomy" id="9483"/>
    <lineage>
        <taxon>Eukaryota</taxon>
        <taxon>Metazoa</taxon>
        <taxon>Chordata</taxon>
        <taxon>Craniata</taxon>
        <taxon>Vertebrata</taxon>
        <taxon>Euteleostomi</taxon>
        <taxon>Mammalia</taxon>
        <taxon>Eutheria</taxon>
        <taxon>Euarchontoglires</taxon>
        <taxon>Primates</taxon>
        <taxon>Haplorrhini</taxon>
        <taxon>Platyrrhini</taxon>
        <taxon>Cebidae</taxon>
        <taxon>Callitrichinae</taxon>
        <taxon>Callithrix</taxon>
        <taxon>Callithrix</taxon>
    </lineage>
</organism>
<protein>
    <submittedName>
        <fullName evidence="2">Uncharacterized protein</fullName>
    </submittedName>
</protein>
<reference evidence="2 3" key="1">
    <citation type="submission" date="2009-03" db="EMBL/GenBank/DDBJ databases">
        <authorList>
            <person name="Warren W."/>
            <person name="Ye L."/>
            <person name="Minx P."/>
            <person name="Worley K."/>
            <person name="Gibbs R."/>
            <person name="Wilson R.K."/>
        </authorList>
    </citation>
    <scope>NUCLEOTIDE SEQUENCE [LARGE SCALE GENOMIC DNA]</scope>
</reference>
<dbReference type="PANTHER" id="PTHR46254:SF3">
    <property type="entry name" value="SECRETED PROTEIN"/>
    <property type="match status" value="1"/>
</dbReference>
<proteinExistence type="predicted"/>
<feature type="compositionally biased region" description="Polar residues" evidence="1">
    <location>
        <begin position="137"/>
        <end position="147"/>
    </location>
</feature>